<dbReference type="Pfam" id="PF17836">
    <property type="entry name" value="PglD_N"/>
    <property type="match status" value="1"/>
</dbReference>
<protein>
    <submittedName>
        <fullName evidence="4">Sugar O-acyltransferase (Sialic acid O-acetyltransferase NeuD family)</fullName>
    </submittedName>
</protein>
<keyword evidence="1" id="KW-0808">Transferase</keyword>
<evidence type="ECO:0000256" key="1">
    <source>
        <dbReference type="ARBA" id="ARBA00022679"/>
    </source>
</evidence>
<keyword evidence="2" id="KW-0677">Repeat</keyword>
<dbReference type="PROSITE" id="PS00101">
    <property type="entry name" value="HEXAPEP_TRANSFERASES"/>
    <property type="match status" value="1"/>
</dbReference>
<organism evidence="4 5">
    <name type="scientific">Streptococcus gallinaceus</name>
    <dbReference type="NCBI Taxonomy" id="165758"/>
    <lineage>
        <taxon>Bacteria</taxon>
        <taxon>Bacillati</taxon>
        <taxon>Bacillota</taxon>
        <taxon>Bacilli</taxon>
        <taxon>Lactobacillales</taxon>
        <taxon>Streptococcaceae</taxon>
        <taxon>Streptococcus</taxon>
    </lineage>
</organism>
<dbReference type="Proteomes" id="UP001549055">
    <property type="component" value="Unassembled WGS sequence"/>
</dbReference>
<comment type="caution">
    <text evidence="4">The sequence shown here is derived from an EMBL/GenBank/DDBJ whole genome shotgun (WGS) entry which is preliminary data.</text>
</comment>
<dbReference type="RefSeq" id="WP_354280815.1">
    <property type="nucleotide sequence ID" value="NZ_JBEPMK010000003.1"/>
</dbReference>
<dbReference type="Gene3D" id="2.160.10.10">
    <property type="entry name" value="Hexapeptide repeat proteins"/>
    <property type="match status" value="1"/>
</dbReference>
<dbReference type="EMBL" id="JBEPMK010000003">
    <property type="protein sequence ID" value="MET3644486.1"/>
    <property type="molecule type" value="Genomic_DNA"/>
</dbReference>
<dbReference type="InterPro" id="IPR020019">
    <property type="entry name" value="AcTrfase_PglD-like"/>
</dbReference>
<dbReference type="InterPro" id="IPR050179">
    <property type="entry name" value="Trans_hexapeptide_repeat"/>
</dbReference>
<gene>
    <name evidence="4" type="ORF">ABID27_001110</name>
</gene>
<feature type="domain" description="PglD N-terminal" evidence="3">
    <location>
        <begin position="4"/>
        <end position="80"/>
    </location>
</feature>
<reference evidence="4 5" key="1">
    <citation type="submission" date="2024-06" db="EMBL/GenBank/DDBJ databases">
        <title>Genomic Encyclopedia of Type Strains, Phase IV (KMG-IV): sequencing the most valuable type-strain genomes for metagenomic binning, comparative biology and taxonomic classification.</title>
        <authorList>
            <person name="Goeker M."/>
        </authorList>
    </citation>
    <scope>NUCLEOTIDE SEQUENCE [LARGE SCALE GENOMIC DNA]</scope>
    <source>
        <strain evidence="4 5">DSM 15349</strain>
    </source>
</reference>
<dbReference type="CDD" id="cd03360">
    <property type="entry name" value="LbH_AT_putative"/>
    <property type="match status" value="1"/>
</dbReference>
<dbReference type="PANTHER" id="PTHR43300:SF7">
    <property type="entry name" value="UDP-N-ACETYLBACILLOSAMINE N-ACETYLTRANSFERASE"/>
    <property type="match status" value="1"/>
</dbReference>
<name>A0ABV2JKN0_9STRE</name>
<evidence type="ECO:0000256" key="2">
    <source>
        <dbReference type="ARBA" id="ARBA00022737"/>
    </source>
</evidence>
<keyword evidence="5" id="KW-1185">Reference proteome</keyword>
<proteinExistence type="predicted"/>
<evidence type="ECO:0000259" key="3">
    <source>
        <dbReference type="Pfam" id="PF17836"/>
    </source>
</evidence>
<dbReference type="InterPro" id="IPR018357">
    <property type="entry name" value="Hexapep_transf_CS"/>
</dbReference>
<evidence type="ECO:0000313" key="4">
    <source>
        <dbReference type="EMBL" id="MET3644486.1"/>
    </source>
</evidence>
<dbReference type="PANTHER" id="PTHR43300">
    <property type="entry name" value="ACETYLTRANSFERASE"/>
    <property type="match status" value="1"/>
</dbReference>
<dbReference type="SUPFAM" id="SSF51161">
    <property type="entry name" value="Trimeric LpxA-like enzymes"/>
    <property type="match status" value="1"/>
</dbReference>
<dbReference type="InterPro" id="IPR011004">
    <property type="entry name" value="Trimer_LpxA-like_sf"/>
</dbReference>
<evidence type="ECO:0000313" key="5">
    <source>
        <dbReference type="Proteomes" id="UP001549055"/>
    </source>
</evidence>
<dbReference type="Gene3D" id="3.40.50.20">
    <property type="match status" value="1"/>
</dbReference>
<dbReference type="NCBIfam" id="TIGR03570">
    <property type="entry name" value="NeuD_NnaD"/>
    <property type="match status" value="1"/>
</dbReference>
<sequence length="209" mass="22650">MKKKLAFLGAGSHADAIVPVIDRLSYDFIGFFDDKDIKEHDGYPILGHLYDVLKFLESGTIDAVFITIGDNAKRRELFDYVAKDYYDAIINIISPNALVLTPESICGRGIFIGFGAFIGSKVQLFDNNVVNTGALIEHHTIVKSHCNIAPNATINGLCKIEEEVYIGSTSVIIQTLSIASQTTIGAGAVIVKDIIESGTYVGVPAKKIK</sequence>
<dbReference type="InterPro" id="IPR041561">
    <property type="entry name" value="PglD_N"/>
</dbReference>
<accession>A0ABV2JKN0</accession>